<evidence type="ECO:0000313" key="2">
    <source>
        <dbReference type="Proteomes" id="UP001230649"/>
    </source>
</evidence>
<name>A0ACC2WSN0_9TREE</name>
<comment type="caution">
    <text evidence="1">The sequence shown here is derived from an EMBL/GenBank/DDBJ whole genome shotgun (WGS) entry which is preliminary data.</text>
</comment>
<dbReference type="Proteomes" id="UP001230649">
    <property type="component" value="Unassembled WGS sequence"/>
</dbReference>
<keyword evidence="2" id="KW-1185">Reference proteome</keyword>
<dbReference type="EMBL" id="JASBWS010000010">
    <property type="protein sequence ID" value="KAJ9114179.1"/>
    <property type="molecule type" value="Genomic_DNA"/>
</dbReference>
<protein>
    <submittedName>
        <fullName evidence="1">Uncharacterized protein</fullName>
    </submittedName>
</protein>
<evidence type="ECO:0000313" key="1">
    <source>
        <dbReference type="EMBL" id="KAJ9114179.1"/>
    </source>
</evidence>
<organism evidence="1 2">
    <name type="scientific">Naganishia adeliensis</name>
    <dbReference type="NCBI Taxonomy" id="92952"/>
    <lineage>
        <taxon>Eukaryota</taxon>
        <taxon>Fungi</taxon>
        <taxon>Dikarya</taxon>
        <taxon>Basidiomycota</taxon>
        <taxon>Agaricomycotina</taxon>
        <taxon>Tremellomycetes</taxon>
        <taxon>Filobasidiales</taxon>
        <taxon>Filobasidiaceae</taxon>
        <taxon>Naganishia</taxon>
    </lineage>
</organism>
<accession>A0ACC2WSN0</accession>
<reference evidence="1" key="1">
    <citation type="submission" date="2023-04" db="EMBL/GenBank/DDBJ databases">
        <title>Draft Genome sequencing of Naganishia species isolated from polar environments using Oxford Nanopore Technology.</title>
        <authorList>
            <person name="Leo P."/>
            <person name="Venkateswaran K."/>
        </authorList>
    </citation>
    <scope>NUCLEOTIDE SEQUENCE</scope>
    <source>
        <strain evidence="1">MNA-CCFEE 5262</strain>
    </source>
</reference>
<sequence length="490" mass="55374">MATDLNLFRRKRITTDDPDEAEFAKQEIKNRERCWLWCFALDRSWSVQVSRGPWRVTSVAVGSSATCDLQLGKPYTLRADEIIRRTREWINEPFSQPNDVLVCALLDIQRHVSDIVDILCWSDMPLTSSGLLANFNYNFVLQPAQEHMVRIWDYWKPLLERATSDSGIPYEQIARFYYHHNCLVICSFGLQNALEVNHIFVNSTCANCLRSEFPSQYCDEQSTDNDNLRGPVPAQVRFMIQLTRLETRPLPIETKDVLQRILSVAEALQSSGLHPQHPPRLYATLLRRLVDSRARELQQQHQQKSQVSNGINTNGIVSAGAPLTVDTMGQGYSRPAWLPQDNSAGYPPSSMTLAPEVDLTMPSRQHSPGYNRLPPWQGMNDSQLMPMQNMNTGLAMSTMVPNTIQPGPSGGYDFSNFPIDQNLGDLSGMNQIDFGGSFLGTQFVEGFMDLNFVNGSMQNMGNPSSNIDVNWLPVEFPQYPQSNIPPEPLR</sequence>
<proteinExistence type="predicted"/>
<gene>
    <name evidence="1" type="ORF">QFC20_001695</name>
</gene>